<dbReference type="RefSeq" id="WP_152370257.1">
    <property type="nucleotide sequence ID" value="NZ_BMSJ01000009.1"/>
</dbReference>
<evidence type="ECO:0000313" key="4">
    <source>
        <dbReference type="Proteomes" id="UP000642014"/>
    </source>
</evidence>
<dbReference type="Pfam" id="PF04883">
    <property type="entry name" value="HK97-gp10_like"/>
    <property type="match status" value="1"/>
</dbReference>
<keyword evidence="3" id="KW-1185">Reference proteome</keyword>
<dbReference type="Proteomes" id="UP000642014">
    <property type="component" value="Unassembled WGS sequence"/>
</dbReference>
<dbReference type="Proteomes" id="UP000326029">
    <property type="component" value="Chromosome"/>
</dbReference>
<dbReference type="InterPro" id="IPR010064">
    <property type="entry name" value="HK97-gp10_tail"/>
</dbReference>
<name>A0AAV4KRT5_9ACTN</name>
<accession>A0AAV4KRT5</accession>
<proteinExistence type="predicted"/>
<protein>
    <recommendedName>
        <fullName evidence="5">HK97 gp10 family phage protein</fullName>
    </recommendedName>
</protein>
<dbReference type="AlphaFoldDB" id="A0AAV4KRT5"/>
<organism evidence="1 4">
    <name type="scientific">Streptomyces cinereoruber</name>
    <dbReference type="NCBI Taxonomy" id="67260"/>
    <lineage>
        <taxon>Bacteria</taxon>
        <taxon>Bacillati</taxon>
        <taxon>Actinomycetota</taxon>
        <taxon>Actinomycetes</taxon>
        <taxon>Kitasatosporales</taxon>
        <taxon>Streptomycetaceae</taxon>
        <taxon>Streptomyces</taxon>
    </lineage>
</organism>
<evidence type="ECO:0008006" key="5">
    <source>
        <dbReference type="Google" id="ProtNLM"/>
    </source>
</evidence>
<evidence type="ECO:0000313" key="3">
    <source>
        <dbReference type="Proteomes" id="UP000326029"/>
    </source>
</evidence>
<sequence>MARRRGGRSPARVRLQGLERMRRDLDGLAAVVMEGSLAAVEASAEAVRAGTRARVRVRTGNLRDHVGIYYARGGLSAKVGWKDRTDWYATQHELGTRRIPAQPALGPAIEEERTKFEDRLRAEINRRLPS</sequence>
<reference evidence="1" key="3">
    <citation type="submission" date="2023-08" db="EMBL/GenBank/DDBJ databases">
        <authorList>
            <person name="Sun Q."/>
            <person name="Ohkuma M."/>
        </authorList>
    </citation>
    <scope>NUCLEOTIDE SEQUENCE</scope>
    <source>
        <strain evidence="1">JCM 4205</strain>
    </source>
</reference>
<gene>
    <name evidence="2" type="ORF">CP977_14770</name>
    <name evidence="1" type="ORF">GCM10010497_46080</name>
</gene>
<dbReference type="GeneID" id="95455036"/>
<reference evidence="2 3" key="2">
    <citation type="submission" date="2017-09" db="EMBL/GenBank/DDBJ databases">
        <authorList>
            <person name="Lee N."/>
            <person name="Cho B.-K."/>
        </authorList>
    </citation>
    <scope>NUCLEOTIDE SEQUENCE [LARGE SCALE GENOMIC DNA]</scope>
    <source>
        <strain evidence="2 3">ATCC 19740</strain>
    </source>
</reference>
<dbReference type="EMBL" id="CP023693">
    <property type="protein sequence ID" value="QEV33272.1"/>
    <property type="molecule type" value="Genomic_DNA"/>
</dbReference>
<reference evidence="1 4" key="1">
    <citation type="journal article" date="2014" name="Int. J. Syst. Evol. Microbiol.">
        <title>Complete genome sequence of Corynebacterium casei LMG S-19264T (=DSM 44701T), isolated from a smear-ripened cheese.</title>
        <authorList>
            <consortium name="US DOE Joint Genome Institute (JGI-PGF)"/>
            <person name="Walter F."/>
            <person name="Albersmeier A."/>
            <person name="Kalinowski J."/>
            <person name="Ruckert C."/>
        </authorList>
    </citation>
    <scope>NUCLEOTIDE SEQUENCE [LARGE SCALE GENOMIC DNA]</scope>
    <source>
        <strain evidence="1 4">JCM 4205</strain>
    </source>
</reference>
<dbReference type="EMBL" id="BMSJ01000009">
    <property type="protein sequence ID" value="GGR37975.1"/>
    <property type="molecule type" value="Genomic_DNA"/>
</dbReference>
<evidence type="ECO:0000313" key="1">
    <source>
        <dbReference type="EMBL" id="GGR37975.1"/>
    </source>
</evidence>
<evidence type="ECO:0000313" key="2">
    <source>
        <dbReference type="EMBL" id="QEV33272.1"/>
    </source>
</evidence>
<dbReference type="NCBIfam" id="TIGR01725">
    <property type="entry name" value="phge_HK97_gp10"/>
    <property type="match status" value="1"/>
</dbReference>